<protein>
    <submittedName>
        <fullName evidence="1">Uncharacterized protein</fullName>
    </submittedName>
</protein>
<gene>
    <name evidence="1" type="ORF">LNP81_25255</name>
</gene>
<evidence type="ECO:0000313" key="2">
    <source>
        <dbReference type="Proteomes" id="UP001430679"/>
    </source>
</evidence>
<dbReference type="EMBL" id="JAJJMM010000001">
    <property type="protein sequence ID" value="MCC9066310.1"/>
    <property type="molecule type" value="Genomic_DNA"/>
</dbReference>
<sequence>MKNKKIQKINKNTQELIIERWQSSRLNSIPAIALEFGLKQHVIKATVNNYLSTQITT</sequence>
<dbReference type="Proteomes" id="UP001430679">
    <property type="component" value="Unassembled WGS sequence"/>
</dbReference>
<comment type="caution">
    <text evidence="1">The sequence shown here is derived from an EMBL/GenBank/DDBJ whole genome shotgun (WGS) entry which is preliminary data.</text>
</comment>
<keyword evidence="2" id="KW-1185">Reference proteome</keyword>
<reference evidence="1" key="1">
    <citation type="submission" date="2021-11" db="EMBL/GenBank/DDBJ databases">
        <title>Description of novel Flavobacterium species.</title>
        <authorList>
            <person name="Saticioglu I.B."/>
            <person name="Ay H."/>
            <person name="Altun S."/>
            <person name="Duman M."/>
        </authorList>
    </citation>
    <scope>NUCLEOTIDE SEQUENCE</scope>
    <source>
        <strain evidence="1">F-30</strain>
    </source>
</reference>
<accession>A0ABS8MLE2</accession>
<evidence type="ECO:0000313" key="1">
    <source>
        <dbReference type="EMBL" id="MCC9066310.1"/>
    </source>
</evidence>
<proteinExistence type="predicted"/>
<organism evidence="1 2">
    <name type="scientific">Flavobacterium piscisymbiosum</name>
    <dbReference type="NCBI Taxonomy" id="2893753"/>
    <lineage>
        <taxon>Bacteria</taxon>
        <taxon>Pseudomonadati</taxon>
        <taxon>Bacteroidota</taxon>
        <taxon>Flavobacteriia</taxon>
        <taxon>Flavobacteriales</taxon>
        <taxon>Flavobacteriaceae</taxon>
        <taxon>Flavobacterium</taxon>
    </lineage>
</organism>
<name>A0ABS8MLE2_9FLAO</name>
<dbReference type="RefSeq" id="WP_230040174.1">
    <property type="nucleotide sequence ID" value="NZ_JAJJMM010000001.1"/>
</dbReference>